<sequence length="203" mass="21815">MVSLTGMAGSLGCAQMCQCRAQHRANTGNRWRAARAEKADDGLDACSTSSQPQQQPMQRCNHRLIANRRQTLALVPAALLALQASQADAVEGEGMGGSEDIPLCKECLGAGVTPCDMCGGTGKWRALSRKRVKDTYEFVECPNCFGRGVRVCGVCFGTGLRNVRGLLRRPEATGLVEKMQHGELRPGEVQEILRAAQKKKAAA</sequence>
<evidence type="ECO:0008006" key="3">
    <source>
        <dbReference type="Google" id="ProtNLM"/>
    </source>
</evidence>
<accession>A0ABR2Z0M6</accession>
<dbReference type="Proteomes" id="UP001491310">
    <property type="component" value="Unassembled WGS sequence"/>
</dbReference>
<evidence type="ECO:0000313" key="2">
    <source>
        <dbReference type="Proteomes" id="UP001491310"/>
    </source>
</evidence>
<comment type="caution">
    <text evidence="1">The sequence shown here is derived from an EMBL/GenBank/DDBJ whole genome shotgun (WGS) entry which is preliminary data.</text>
</comment>
<evidence type="ECO:0000313" key="1">
    <source>
        <dbReference type="EMBL" id="KAK9917520.1"/>
    </source>
</evidence>
<keyword evidence="2" id="KW-1185">Reference proteome</keyword>
<dbReference type="SUPFAM" id="SSF57938">
    <property type="entry name" value="DnaJ/Hsp40 cysteine-rich domain"/>
    <property type="match status" value="1"/>
</dbReference>
<proteinExistence type="predicted"/>
<name>A0ABR2Z0M6_9CHLO</name>
<protein>
    <recommendedName>
        <fullName evidence="3">CR-type domain-containing protein</fullName>
    </recommendedName>
</protein>
<dbReference type="PANTHER" id="PTHR15852:SF54">
    <property type="entry name" value="PROTEIN SSUH2 HOMOLOG"/>
    <property type="match status" value="1"/>
</dbReference>
<reference evidence="1 2" key="1">
    <citation type="journal article" date="2024" name="Nat. Commun.">
        <title>Phylogenomics reveals the evolutionary origins of lichenization in chlorophyte algae.</title>
        <authorList>
            <person name="Puginier C."/>
            <person name="Libourel C."/>
            <person name="Otte J."/>
            <person name="Skaloud P."/>
            <person name="Haon M."/>
            <person name="Grisel S."/>
            <person name="Petersen M."/>
            <person name="Berrin J.G."/>
            <person name="Delaux P.M."/>
            <person name="Dal Grande F."/>
            <person name="Keller J."/>
        </authorList>
    </citation>
    <scope>NUCLEOTIDE SEQUENCE [LARGE SCALE GENOMIC DNA]</scope>
    <source>
        <strain evidence="1 2">SAG 216-7</strain>
    </source>
</reference>
<dbReference type="EMBL" id="JALJOT010000002">
    <property type="protein sequence ID" value="KAK9917520.1"/>
    <property type="molecule type" value="Genomic_DNA"/>
</dbReference>
<dbReference type="PANTHER" id="PTHR15852">
    <property type="entry name" value="PLASTID TRANSCRIPTIONALLY ACTIVE PROTEIN"/>
    <property type="match status" value="1"/>
</dbReference>
<gene>
    <name evidence="1" type="ORF">WJX75_005271</name>
</gene>
<organism evidence="1 2">
    <name type="scientific">Coccomyxa subellipsoidea</name>
    <dbReference type="NCBI Taxonomy" id="248742"/>
    <lineage>
        <taxon>Eukaryota</taxon>
        <taxon>Viridiplantae</taxon>
        <taxon>Chlorophyta</taxon>
        <taxon>core chlorophytes</taxon>
        <taxon>Trebouxiophyceae</taxon>
        <taxon>Trebouxiophyceae incertae sedis</taxon>
        <taxon>Coccomyxaceae</taxon>
        <taxon>Coccomyxa</taxon>
    </lineage>
</organism>
<dbReference type="InterPro" id="IPR036410">
    <property type="entry name" value="HSP_DnaJ_Cys-rich_dom_sf"/>
</dbReference>